<comment type="caution">
    <text evidence="2">The sequence shown here is derived from an EMBL/GenBank/DDBJ whole genome shotgun (WGS) entry which is preliminary data.</text>
</comment>
<dbReference type="OrthoDB" id="2333662at2759"/>
<evidence type="ECO:0000313" key="1">
    <source>
        <dbReference type="EMBL" id="CAF1190931.1"/>
    </source>
</evidence>
<organism evidence="2 3">
    <name type="scientific">Adineta ricciae</name>
    <name type="common">Rotifer</name>
    <dbReference type="NCBI Taxonomy" id="249248"/>
    <lineage>
        <taxon>Eukaryota</taxon>
        <taxon>Metazoa</taxon>
        <taxon>Spiralia</taxon>
        <taxon>Gnathifera</taxon>
        <taxon>Rotifera</taxon>
        <taxon>Eurotatoria</taxon>
        <taxon>Bdelloidea</taxon>
        <taxon>Adinetida</taxon>
        <taxon>Adinetidae</taxon>
        <taxon>Adineta</taxon>
    </lineage>
</organism>
<reference evidence="2" key="1">
    <citation type="submission" date="2021-02" db="EMBL/GenBank/DDBJ databases">
        <authorList>
            <person name="Nowell W R."/>
        </authorList>
    </citation>
    <scope>NUCLEOTIDE SEQUENCE</scope>
</reference>
<sequence>MDANEDSGDTGDSEYRKLHIRQVKYNTTGLHNPDVLSHPSRHELNARASKILDNVSHVNNHCGTDNEKCYDRVAVCYTANEEIYVAANVKERF</sequence>
<dbReference type="Proteomes" id="UP000663852">
    <property type="component" value="Unassembled WGS sequence"/>
</dbReference>
<dbReference type="EMBL" id="CAJNOJ010000142">
    <property type="protein sequence ID" value="CAF1190931.1"/>
    <property type="molecule type" value="Genomic_DNA"/>
</dbReference>
<name>A0A815C4X5_ADIRI</name>
<dbReference type="EMBL" id="CAJNOR010002352">
    <property type="protein sequence ID" value="CAF1282269.1"/>
    <property type="molecule type" value="Genomic_DNA"/>
</dbReference>
<protein>
    <submittedName>
        <fullName evidence="2">Uncharacterized protein</fullName>
    </submittedName>
</protein>
<proteinExistence type="predicted"/>
<dbReference type="Proteomes" id="UP000663828">
    <property type="component" value="Unassembled WGS sequence"/>
</dbReference>
<evidence type="ECO:0000313" key="2">
    <source>
        <dbReference type="EMBL" id="CAF1282269.1"/>
    </source>
</evidence>
<dbReference type="AlphaFoldDB" id="A0A815C4X5"/>
<accession>A0A815C4X5</accession>
<gene>
    <name evidence="1" type="ORF">EDS130_LOCUS24801</name>
    <name evidence="2" type="ORF">XAT740_LOCUS27883</name>
</gene>
<keyword evidence="3" id="KW-1185">Reference proteome</keyword>
<evidence type="ECO:0000313" key="3">
    <source>
        <dbReference type="Proteomes" id="UP000663828"/>
    </source>
</evidence>